<accession>A0ABT5D2N0</accession>
<evidence type="ECO:0000313" key="6">
    <source>
        <dbReference type="Proteomes" id="UP001221838"/>
    </source>
</evidence>
<feature type="domain" description="AMP-binding enzyme C-terminal" evidence="4">
    <location>
        <begin position="448"/>
        <end position="524"/>
    </location>
</feature>
<dbReference type="Gene3D" id="3.30.300.30">
    <property type="match status" value="1"/>
</dbReference>
<dbReference type="PANTHER" id="PTHR43201:SF8">
    <property type="entry name" value="ACYL-COA SYNTHETASE FAMILY MEMBER 3"/>
    <property type="match status" value="1"/>
</dbReference>
<comment type="caution">
    <text evidence="5">The sequence shown here is derived from an EMBL/GenBank/DDBJ whole genome shotgun (WGS) entry which is preliminary data.</text>
</comment>
<proteinExistence type="inferred from homology"/>
<feature type="region of interest" description="Disordered" evidence="2">
    <location>
        <begin position="1"/>
        <end position="20"/>
    </location>
</feature>
<name>A0ABT5D2N0_9BACT</name>
<dbReference type="InterPro" id="IPR000873">
    <property type="entry name" value="AMP-dep_synth/lig_dom"/>
</dbReference>
<sequence length="538" mass="59880">MTIPHAPSTPPDEHDDEYRPASPSSILEVFLDHARRTPERLALIFDAKRYTYGELARHVTSFAQALLRRHLKPGDRVALYLENSPAFVIAYLGVQYAHGIVVLVNTQYRQVELDHILTDSETRVCVTGVAGAAELTPLLGGLPALEWLITVEPLTSSLPPSLTLLSFDTLLAEPVEERPMSVPGDINIAVLGYTSGTTGRSKGAMLRQSHLLSNIRAVTQAWRWTEEDRLLLALPLFHTHGLMVGLHGTLYTGASAELRRRFVASETLETLRDDPAITLFFGVPTMYGRLLEESRRTGIRPRSLRLMVSGSAPLSAQLFHEIEAEFGQRILERYGMTETIMNTTNPYEGERRPGTVGMPFPGQEARVVDVRTRKPVPDGEPGEIEVRGPHVFSGYWRREQATEESFEKEGWWFRTGDLGLRDPDGYFHITGRARELIISGGFNIYPREVEEVLATHPGVGEVAVLGLPDSDFGEQVVAVVVPAAGQLAPDAQALVDWCKDRLASFKKPRRVEFVDALPRNALGKVQKHVLRERLLPRA</sequence>
<dbReference type="SUPFAM" id="SSF56801">
    <property type="entry name" value="Acetyl-CoA synthetase-like"/>
    <property type="match status" value="1"/>
</dbReference>
<dbReference type="InterPro" id="IPR042099">
    <property type="entry name" value="ANL_N_sf"/>
</dbReference>
<dbReference type="PROSITE" id="PS00455">
    <property type="entry name" value="AMP_BINDING"/>
    <property type="match status" value="1"/>
</dbReference>
<dbReference type="InterPro" id="IPR020845">
    <property type="entry name" value="AMP-binding_CS"/>
</dbReference>
<dbReference type="InterPro" id="IPR045851">
    <property type="entry name" value="AMP-bd_C_sf"/>
</dbReference>
<evidence type="ECO:0000259" key="3">
    <source>
        <dbReference type="Pfam" id="PF00501"/>
    </source>
</evidence>
<protein>
    <submittedName>
        <fullName evidence="5">Acyl-CoA synthetase</fullName>
    </submittedName>
</protein>
<reference evidence="5 6" key="1">
    <citation type="submission" date="2022-11" db="EMBL/GenBank/DDBJ databases">
        <title>Minimal conservation of predation-associated metabolite biosynthetic gene clusters underscores biosynthetic potential of Myxococcota including descriptions for ten novel species: Archangium lansinium sp. nov., Myxococcus landrumus sp. nov., Nannocystis bai.</title>
        <authorList>
            <person name="Ahearne A."/>
            <person name="Stevens C."/>
            <person name="Dowd S."/>
        </authorList>
    </citation>
    <scope>NUCLEOTIDE SEQUENCE [LARGE SCALE GENOMIC DNA]</scope>
    <source>
        <strain evidence="5 6">NCWAL01</strain>
    </source>
</reference>
<evidence type="ECO:0000313" key="5">
    <source>
        <dbReference type="EMBL" id="MDC0707924.1"/>
    </source>
</evidence>
<keyword evidence="6" id="KW-1185">Reference proteome</keyword>
<feature type="domain" description="AMP-dependent synthetase/ligase" evidence="3">
    <location>
        <begin position="32"/>
        <end position="396"/>
    </location>
</feature>
<dbReference type="Proteomes" id="UP001221838">
    <property type="component" value="Unassembled WGS sequence"/>
</dbReference>
<comment type="similarity">
    <text evidence="1">Belongs to the ATP-dependent AMP-binding enzyme family.</text>
</comment>
<dbReference type="EMBL" id="JAQNDM010000002">
    <property type="protein sequence ID" value="MDC0707924.1"/>
    <property type="molecule type" value="Genomic_DNA"/>
</dbReference>
<evidence type="ECO:0000256" key="2">
    <source>
        <dbReference type="SAM" id="MobiDB-lite"/>
    </source>
</evidence>
<evidence type="ECO:0000259" key="4">
    <source>
        <dbReference type="Pfam" id="PF13193"/>
    </source>
</evidence>
<dbReference type="Pfam" id="PF00501">
    <property type="entry name" value="AMP-binding"/>
    <property type="match status" value="1"/>
</dbReference>
<dbReference type="RefSeq" id="WP_272135234.1">
    <property type="nucleotide sequence ID" value="NZ_JAQNDM010000002.1"/>
</dbReference>
<evidence type="ECO:0000256" key="1">
    <source>
        <dbReference type="ARBA" id="ARBA00006432"/>
    </source>
</evidence>
<dbReference type="Pfam" id="PF13193">
    <property type="entry name" value="AMP-binding_C"/>
    <property type="match status" value="1"/>
</dbReference>
<gene>
    <name evidence="5" type="ORF">POL68_05525</name>
</gene>
<dbReference type="PANTHER" id="PTHR43201">
    <property type="entry name" value="ACYL-COA SYNTHETASE"/>
    <property type="match status" value="1"/>
</dbReference>
<organism evidence="5 6">
    <name type="scientific">Stigmatella ashevillensis</name>
    <dbReference type="NCBI Taxonomy" id="2995309"/>
    <lineage>
        <taxon>Bacteria</taxon>
        <taxon>Pseudomonadati</taxon>
        <taxon>Myxococcota</taxon>
        <taxon>Myxococcia</taxon>
        <taxon>Myxococcales</taxon>
        <taxon>Cystobacterineae</taxon>
        <taxon>Archangiaceae</taxon>
        <taxon>Stigmatella</taxon>
    </lineage>
</organism>
<dbReference type="InterPro" id="IPR025110">
    <property type="entry name" value="AMP-bd_C"/>
</dbReference>
<dbReference type="CDD" id="cd05941">
    <property type="entry name" value="MCS"/>
    <property type="match status" value="1"/>
</dbReference>
<dbReference type="Gene3D" id="3.40.50.12780">
    <property type="entry name" value="N-terminal domain of ligase-like"/>
    <property type="match status" value="1"/>
</dbReference>